<dbReference type="RefSeq" id="WP_208948189.1">
    <property type="nucleotide sequence ID" value="NZ_VWNA01000001.1"/>
</dbReference>
<reference evidence="1 2" key="1">
    <citation type="submission" date="2019-09" db="EMBL/GenBank/DDBJ databases">
        <title>Segnochrobactrum spirostomi gen. nov., sp. nov., isolated from the ciliate Spirostomum cf. yagiui and description of a novel family, Segnochrobactraceae fam. nov. within the order Rhizobiales of the class Alphaproteobacteria.</title>
        <authorList>
            <person name="Akter S."/>
            <person name="Shazib S.U.A."/>
            <person name="Shin M.K."/>
        </authorList>
    </citation>
    <scope>NUCLEOTIDE SEQUENCE [LARGE SCALE GENOMIC DNA]</scope>
    <source>
        <strain evidence="1 2">Sp-1</strain>
    </source>
</reference>
<dbReference type="InterPro" id="IPR017026">
    <property type="entry name" value="ImuA"/>
</dbReference>
<sequence>MENRREPSAALGATRDEVIGALRRLLPRLDGAAGGDVLPFGIADLDARLPGGGLALGALHEIAPETAADMPAALGFAVALAGRLPGRAPVFVVETPRGLAGLGALSAHGFAGLGLDPARLVLVSAADDRDGLWAVEEALNSGGPAGILAALGGAVDLKASQRLQRAAAGSGRPLLLLRTAGAVGTSVAMTRWRIAAAPAARDPFGLVAAWRWRVRLERCRNGRPGAWLLERDPEPPALVVPHTEILEAESGEVDHAAHRFRLAAPLADPALAERPREGGGAAAAS</sequence>
<protein>
    <submittedName>
        <fullName evidence="1">ImuA protein</fullName>
    </submittedName>
</protein>
<organism evidence="1 2">
    <name type="scientific">Segnochrobactrum spirostomi</name>
    <dbReference type="NCBI Taxonomy" id="2608987"/>
    <lineage>
        <taxon>Bacteria</taxon>
        <taxon>Pseudomonadati</taxon>
        <taxon>Pseudomonadota</taxon>
        <taxon>Alphaproteobacteria</taxon>
        <taxon>Hyphomicrobiales</taxon>
        <taxon>Segnochrobactraceae</taxon>
        <taxon>Segnochrobactrum</taxon>
    </lineage>
</organism>
<dbReference type="AlphaFoldDB" id="A0A6A7XYC2"/>
<keyword evidence="2" id="KW-1185">Reference proteome</keyword>
<comment type="caution">
    <text evidence="1">The sequence shown here is derived from an EMBL/GenBank/DDBJ whole genome shotgun (WGS) entry which is preliminary data.</text>
</comment>
<dbReference type="Gene3D" id="3.40.50.300">
    <property type="entry name" value="P-loop containing nucleotide triphosphate hydrolases"/>
    <property type="match status" value="1"/>
</dbReference>
<proteinExistence type="predicted"/>
<evidence type="ECO:0000313" key="1">
    <source>
        <dbReference type="EMBL" id="MQT11700.1"/>
    </source>
</evidence>
<dbReference type="EMBL" id="VWNA01000001">
    <property type="protein sequence ID" value="MQT11700.1"/>
    <property type="molecule type" value="Genomic_DNA"/>
</dbReference>
<name>A0A6A7XYC2_9HYPH</name>
<accession>A0A6A7XYC2</accession>
<dbReference type="Proteomes" id="UP000332515">
    <property type="component" value="Unassembled WGS sequence"/>
</dbReference>
<evidence type="ECO:0000313" key="2">
    <source>
        <dbReference type="Proteomes" id="UP000332515"/>
    </source>
</evidence>
<dbReference type="InterPro" id="IPR027417">
    <property type="entry name" value="P-loop_NTPase"/>
</dbReference>
<dbReference type="PIRSF" id="PIRSF034285">
    <property type="entry name" value="UCP034285"/>
    <property type="match status" value="1"/>
</dbReference>
<dbReference type="SUPFAM" id="SSF52540">
    <property type="entry name" value="P-loop containing nucleoside triphosphate hydrolases"/>
    <property type="match status" value="1"/>
</dbReference>
<gene>
    <name evidence="1" type="ORF">F0357_03220</name>
</gene>